<evidence type="ECO:0008006" key="4">
    <source>
        <dbReference type="Google" id="ProtNLM"/>
    </source>
</evidence>
<dbReference type="InterPro" id="IPR006311">
    <property type="entry name" value="TAT_signal"/>
</dbReference>
<dbReference type="RefSeq" id="WP_121486101.1">
    <property type="nucleotide sequence ID" value="NZ_QQXL01000010.1"/>
</dbReference>
<accession>A0A496PFW2</accession>
<dbReference type="AlphaFoldDB" id="A0A496PFW2"/>
<dbReference type="EMBL" id="QQXL01000010">
    <property type="protein sequence ID" value="RKW69393.1"/>
    <property type="molecule type" value="Genomic_DNA"/>
</dbReference>
<protein>
    <recommendedName>
        <fullName evidence="4">Tat pathway signal sequence domain protein</fullName>
    </recommendedName>
</protein>
<keyword evidence="3" id="KW-1185">Reference proteome</keyword>
<evidence type="ECO:0000256" key="1">
    <source>
        <dbReference type="SAM" id="SignalP"/>
    </source>
</evidence>
<name>A0A496PFW2_9MICC</name>
<dbReference type="PROSITE" id="PS51318">
    <property type="entry name" value="TAT"/>
    <property type="match status" value="1"/>
</dbReference>
<evidence type="ECO:0000313" key="3">
    <source>
        <dbReference type="Proteomes" id="UP000273119"/>
    </source>
</evidence>
<comment type="caution">
    <text evidence="2">The sequence shown here is derived from an EMBL/GenBank/DDBJ whole genome shotgun (WGS) entry which is preliminary data.</text>
</comment>
<evidence type="ECO:0000313" key="2">
    <source>
        <dbReference type="EMBL" id="RKW69393.1"/>
    </source>
</evidence>
<organism evidence="2 3">
    <name type="scientific">Galactobacter caseinivorans</name>
    <dbReference type="NCBI Taxonomy" id="2676123"/>
    <lineage>
        <taxon>Bacteria</taxon>
        <taxon>Bacillati</taxon>
        <taxon>Actinomycetota</taxon>
        <taxon>Actinomycetes</taxon>
        <taxon>Micrococcales</taxon>
        <taxon>Micrococcaceae</taxon>
        <taxon>Galactobacter</taxon>
    </lineage>
</organism>
<proteinExistence type="predicted"/>
<gene>
    <name evidence="2" type="ORF">DWQ67_13295</name>
</gene>
<dbReference type="Proteomes" id="UP000273119">
    <property type="component" value="Unassembled WGS sequence"/>
</dbReference>
<reference evidence="2 3" key="1">
    <citation type="submission" date="2018-07" db="EMBL/GenBank/DDBJ databases">
        <title>Arthrobacter sp. nov., isolated from raw cow's milk with high bacterial count.</title>
        <authorList>
            <person name="Hahne J."/>
            <person name="Isele D."/>
            <person name="Lipski A."/>
        </authorList>
    </citation>
    <scope>NUCLEOTIDE SEQUENCE [LARGE SCALE GENOMIC DNA]</scope>
    <source>
        <strain evidence="2 3">JZ R-183</strain>
    </source>
</reference>
<feature type="signal peptide" evidence="1">
    <location>
        <begin position="1"/>
        <end position="24"/>
    </location>
</feature>
<sequence length="357" mass="37379">MVSNGGVKRRSVLAGAGAMTAALAGFSPFAEPSAAPHPARLTALTDPDLVEAFPRYADVAWDPATGVRPLRSNGAQWWLIGSSTAEFAGPHVAALAARHGAALYLDAKAGETDAQISARMGLAPERLTFPADTVPAGPARVWGTAAPLLTRASASYEGMLEGGSGAGSAVTGSIGWDSSRRAVRFDRLDGGAQTRVGRAVRFFPTASPAHRADVALFLGGGKNSVTVPGVSAAQIVTGWREQHAWLVPKNPWFLRQGFFSNTGRDPSGAVRANIDAVNAWGRRELGSRFLDVAGWLGSPEVWEAVGVRPTAEDLRQQRLGNLAPSLADRGGSHLSDAAARAWVRTVVGPRLLALGWV</sequence>
<feature type="chain" id="PRO_5038479570" description="Tat pathway signal sequence domain protein" evidence="1">
    <location>
        <begin position="25"/>
        <end position="357"/>
    </location>
</feature>
<keyword evidence="1" id="KW-0732">Signal</keyword>